<dbReference type="EMBL" id="HG994585">
    <property type="protein sequence ID" value="CAF2969516.1"/>
    <property type="molecule type" value="Genomic_DNA"/>
</dbReference>
<dbReference type="OrthoDB" id="422720at2759"/>
<name>A0A7R8CYL5_LEPSM</name>
<sequence>MKRRVKIIRLRNWKKEVIKEPKTLHSPLSRKKKTQEGHKTPSKEENNKNKKIKKSKGSTSTIDKVGNKYLLKVGEGGCRGDGWSKGEWPKWYANMDTYTCAKACLNSKECTAIHVLERETLEGETLLECLHYNHKKVITVPRLGGNCYKLVDNLQTKDEGKEDDSETIVSFKKPVEIKHLGKGRCRGYLWQSYDNKWPKVSGHLTLKECSEECARFKGCTSFDITEETSNKKADCLLYSHKDIVPANFQKGSCYGLVDRLHSKEKPLKKTQNHGKKDVNTNIDESDNDYEEDELELDEDATYFHQGHGRCRGPNWTIGRKWPKLKGRRSIQGCANSCQLKKGCTAFDISDGSEADQTYECVLYGHKNPAPASSVPGECYKLEFVTEDDNSDENDDEADDLDEAFSNIGDDVEKIDEGACRGENWQNPSQTWPKVKGILMPEECKNECGNTKGCTAFDLSPLDTTANAEGKFNCYLFGHKDVIAASAVPGNCFIFPDAIPNDEENDDYDKKEFKKLGKGLCRGPNWQDKYWPKVGNLVKEEYECFKQCKERGACTAFDVSPSTTPSKLNCFMFGHGEVIPASSLNGDCYKMKGRSARKRSFKAHSTPQVFKGVCRGENWQSLKGWPVEKSSIVLNADDCSEMCEDMNGCTAFDIRNSSGMKICTYYGHKEVKPAAAVPGECYIFPPKDNISDEKKVVEGQTYIGKGACRGPGWAGKKWPKEIKGKRISLKECAQECWSLKGCTAFDLREHDNEIVCTIFGHKNVIPASAVPGDCYAAPKQNAFKATAEPSEGFNFNIAMYGDSEEELEGTELAAQFAFSSLQKFGQEFLKKLKGKKMPNQLLKKATFAEIPGVLETGSVRKRDRQYPFNDACQWFIDHADLILLVYDYAKLDIGPETEALLDQLKGRETQVRIILNKADEITADELLKIQGSLVWNVSPLMASMEPPKMYAGSFWSRPYKTGAPKKLLKSQEISLLKDIHQAITKQVENRIATARRFAVRVRNHAKMVDCYLNTYYNHKGYLGDKNKISADIIDNPHKYNIYQGLSTMTNISRYDLPDPENYRYFFNLHPLYDFPTLKSTCTFFKGCPINKLDLAIAYEFS</sequence>
<feature type="region of interest" description="Disordered" evidence="1">
    <location>
        <begin position="19"/>
        <end position="60"/>
    </location>
</feature>
<evidence type="ECO:0000313" key="4">
    <source>
        <dbReference type="Proteomes" id="UP000675881"/>
    </source>
</evidence>
<dbReference type="InterPro" id="IPR027417">
    <property type="entry name" value="P-loop_NTPase"/>
</dbReference>
<feature type="region of interest" description="Disordered" evidence="1">
    <location>
        <begin position="265"/>
        <end position="288"/>
    </location>
</feature>
<dbReference type="InterPro" id="IPR003609">
    <property type="entry name" value="Pan_app"/>
</dbReference>
<dbReference type="Proteomes" id="UP000675881">
    <property type="component" value="Chromosome 6"/>
</dbReference>
<dbReference type="SUPFAM" id="SSF52540">
    <property type="entry name" value="P-loop containing nucleoside triphosphate hydrolases"/>
    <property type="match status" value="1"/>
</dbReference>
<feature type="domain" description="Apple" evidence="2">
    <location>
        <begin position="329"/>
        <end position="362"/>
    </location>
</feature>
<dbReference type="Gene3D" id="3.40.50.300">
    <property type="entry name" value="P-loop containing nucleotide triphosphate hydrolases"/>
    <property type="match status" value="1"/>
</dbReference>
<dbReference type="InterPro" id="IPR051943">
    <property type="entry name" value="TRAFAC_Dynamin-like_GTPase"/>
</dbReference>
<feature type="domain" description="Apple" evidence="2">
    <location>
        <begin position="440"/>
        <end position="461"/>
    </location>
</feature>
<evidence type="ECO:0000259" key="2">
    <source>
        <dbReference type="Pfam" id="PF14295"/>
    </source>
</evidence>
<protein>
    <submittedName>
        <fullName evidence="3">Sarcalumenin</fullName>
    </submittedName>
</protein>
<feature type="compositionally biased region" description="Basic and acidic residues" evidence="1">
    <location>
        <begin position="34"/>
        <end position="48"/>
    </location>
</feature>
<gene>
    <name evidence="3" type="ORF">LSAA_12345</name>
</gene>
<organism evidence="3 4">
    <name type="scientific">Lepeophtheirus salmonis</name>
    <name type="common">Salmon louse</name>
    <name type="synonym">Caligus salmonis</name>
    <dbReference type="NCBI Taxonomy" id="72036"/>
    <lineage>
        <taxon>Eukaryota</taxon>
        <taxon>Metazoa</taxon>
        <taxon>Ecdysozoa</taxon>
        <taxon>Arthropoda</taxon>
        <taxon>Crustacea</taxon>
        <taxon>Multicrustacea</taxon>
        <taxon>Hexanauplia</taxon>
        <taxon>Copepoda</taxon>
        <taxon>Siphonostomatoida</taxon>
        <taxon>Caligidae</taxon>
        <taxon>Lepeophtheirus</taxon>
    </lineage>
</organism>
<dbReference type="PANTHER" id="PTHR43681:SF1">
    <property type="entry name" value="SARCALUMENIN"/>
    <property type="match status" value="1"/>
</dbReference>
<keyword evidence="4" id="KW-1185">Reference proteome</keyword>
<dbReference type="AlphaFoldDB" id="A0A7R8CYL5"/>
<proteinExistence type="predicted"/>
<dbReference type="PANTHER" id="PTHR43681">
    <property type="entry name" value="TRANSMEMBRANE GTPASE FZO"/>
    <property type="match status" value="1"/>
</dbReference>
<feature type="domain" description="Apple" evidence="2">
    <location>
        <begin position="631"/>
        <end position="651"/>
    </location>
</feature>
<evidence type="ECO:0000313" key="3">
    <source>
        <dbReference type="EMBL" id="CAF2969516.1"/>
    </source>
</evidence>
<accession>A0A7R8CYL5</accession>
<reference evidence="3" key="1">
    <citation type="submission" date="2021-02" db="EMBL/GenBank/DDBJ databases">
        <authorList>
            <person name="Bekaert M."/>
        </authorList>
    </citation>
    <scope>NUCLEOTIDE SEQUENCE</scope>
    <source>
        <strain evidence="3">IoA-00</strain>
    </source>
</reference>
<dbReference type="Pfam" id="PF14295">
    <property type="entry name" value="PAN_4"/>
    <property type="match status" value="3"/>
</dbReference>
<evidence type="ECO:0000256" key="1">
    <source>
        <dbReference type="SAM" id="MobiDB-lite"/>
    </source>
</evidence>